<sequence length="315" mass="35136">MSEPLRDLPRDGDRAFRSLDLVVRRRLNGLLQGDRSGMRLGAGSEPEEVVRYRPGEDDVRRMDWNVTARTGDAHVWRPLAEHELDTWVLVDETPSMDFGTALSEKRDVAALVAASVGLLTDGPGNRVGVAHLTPKGLEWDAPLPGRVSARRTLRSVAGAARAERQVDPTTLGEAVGALERRHRRPGLRVVVSDFVDPEGAHERPFAWEPALRRLSARHDVVVIEVLDPRELELPDLGLVVLRDPESGRAREVHTSPTVRRRYAELASAHRAAVADAVRAVGAGHVVVRTDSDWVRDLARYILSRRRTRRVDRRAR</sequence>
<reference evidence="2" key="2">
    <citation type="submission" date="2020-09" db="EMBL/GenBank/DDBJ databases">
        <authorList>
            <person name="Sun Q."/>
            <person name="Zhou Y."/>
        </authorList>
    </citation>
    <scope>NUCLEOTIDE SEQUENCE</scope>
    <source>
        <strain evidence="2">CGMCC 1.10749</strain>
    </source>
</reference>
<reference evidence="2" key="1">
    <citation type="journal article" date="2014" name="Int. J. Syst. Evol. Microbiol.">
        <title>Complete genome sequence of Corynebacterium casei LMG S-19264T (=DSM 44701T), isolated from a smear-ripened cheese.</title>
        <authorList>
            <consortium name="US DOE Joint Genome Institute (JGI-PGF)"/>
            <person name="Walter F."/>
            <person name="Albersmeier A."/>
            <person name="Kalinowski J."/>
            <person name="Ruckert C."/>
        </authorList>
    </citation>
    <scope>NUCLEOTIDE SEQUENCE</scope>
    <source>
        <strain evidence="2">CGMCC 1.10749</strain>
    </source>
</reference>
<organism evidence="2 3">
    <name type="scientific">Knoellia flava</name>
    <dbReference type="NCBI Taxonomy" id="913969"/>
    <lineage>
        <taxon>Bacteria</taxon>
        <taxon>Bacillati</taxon>
        <taxon>Actinomycetota</taxon>
        <taxon>Actinomycetes</taxon>
        <taxon>Micrococcales</taxon>
        <taxon>Intrasporangiaceae</taxon>
        <taxon>Knoellia</taxon>
    </lineage>
</organism>
<protein>
    <recommendedName>
        <fullName evidence="1">DUF58 domain-containing protein</fullName>
    </recommendedName>
</protein>
<dbReference type="InterPro" id="IPR002881">
    <property type="entry name" value="DUF58"/>
</dbReference>
<dbReference type="Proteomes" id="UP000628079">
    <property type="component" value="Unassembled WGS sequence"/>
</dbReference>
<accession>A0A8H9FWB7</accession>
<dbReference type="AlphaFoldDB" id="A0A8H9FWB7"/>
<dbReference type="EMBL" id="BMEA01000006">
    <property type="protein sequence ID" value="GGB90934.1"/>
    <property type="molecule type" value="Genomic_DNA"/>
</dbReference>
<dbReference type="SUPFAM" id="SSF53300">
    <property type="entry name" value="vWA-like"/>
    <property type="match status" value="1"/>
</dbReference>
<evidence type="ECO:0000313" key="3">
    <source>
        <dbReference type="Proteomes" id="UP000628079"/>
    </source>
</evidence>
<dbReference type="PANTHER" id="PTHR33608:SF6">
    <property type="entry name" value="BLL2464 PROTEIN"/>
    <property type="match status" value="1"/>
</dbReference>
<dbReference type="Pfam" id="PF01882">
    <property type="entry name" value="DUF58"/>
    <property type="match status" value="1"/>
</dbReference>
<proteinExistence type="predicted"/>
<evidence type="ECO:0000259" key="1">
    <source>
        <dbReference type="Pfam" id="PF01882"/>
    </source>
</evidence>
<dbReference type="PANTHER" id="PTHR33608">
    <property type="entry name" value="BLL2464 PROTEIN"/>
    <property type="match status" value="1"/>
</dbReference>
<dbReference type="RefSeq" id="WP_035946644.1">
    <property type="nucleotide sequence ID" value="NZ_BMEA01000006.1"/>
</dbReference>
<dbReference type="InterPro" id="IPR036465">
    <property type="entry name" value="vWFA_dom_sf"/>
</dbReference>
<feature type="domain" description="DUF58" evidence="1">
    <location>
        <begin position="50"/>
        <end position="271"/>
    </location>
</feature>
<comment type="caution">
    <text evidence="2">The sequence shown here is derived from an EMBL/GenBank/DDBJ whole genome shotgun (WGS) entry which is preliminary data.</text>
</comment>
<name>A0A8H9FWB7_9MICO</name>
<evidence type="ECO:0000313" key="2">
    <source>
        <dbReference type="EMBL" id="GGB90934.1"/>
    </source>
</evidence>
<gene>
    <name evidence="2" type="ORF">GCM10011314_33480</name>
</gene>